<dbReference type="HOGENOM" id="CLU_2109427_0_0_1"/>
<proteinExistence type="predicted"/>
<evidence type="ECO:0000313" key="3">
    <source>
        <dbReference type="Proteomes" id="UP000054477"/>
    </source>
</evidence>
<evidence type="ECO:0000313" key="2">
    <source>
        <dbReference type="EMBL" id="KIK03400.1"/>
    </source>
</evidence>
<sequence>MQNAPRSLTDHYNMWPPFLSFMPLYLLLGYLTKYRVLWLPDGRRIALLGCGRVFFSFLLGAMRPLEALVRKKSPKRTSNPLSFGPPIRNLGIGSARDIPCSPIPDNHLGMCKSPR</sequence>
<dbReference type="EMBL" id="KN838580">
    <property type="protein sequence ID" value="KIK03400.1"/>
    <property type="molecule type" value="Genomic_DNA"/>
</dbReference>
<reference evidence="2 3" key="1">
    <citation type="submission" date="2014-04" db="EMBL/GenBank/DDBJ databases">
        <authorList>
            <consortium name="DOE Joint Genome Institute"/>
            <person name="Kuo A."/>
            <person name="Kohler A."/>
            <person name="Nagy L.G."/>
            <person name="Floudas D."/>
            <person name="Copeland A."/>
            <person name="Barry K.W."/>
            <person name="Cichocki N."/>
            <person name="Veneault-Fourrey C."/>
            <person name="LaButti K."/>
            <person name="Lindquist E.A."/>
            <person name="Lipzen A."/>
            <person name="Lundell T."/>
            <person name="Morin E."/>
            <person name="Murat C."/>
            <person name="Sun H."/>
            <person name="Tunlid A."/>
            <person name="Henrissat B."/>
            <person name="Grigoriev I.V."/>
            <person name="Hibbett D.S."/>
            <person name="Martin F."/>
            <person name="Nordberg H.P."/>
            <person name="Cantor M.N."/>
            <person name="Hua S.X."/>
        </authorList>
    </citation>
    <scope>NUCLEOTIDE SEQUENCE [LARGE SCALE GENOMIC DNA]</scope>
    <source>
        <strain evidence="2 3">LaAM-08-1</strain>
    </source>
</reference>
<keyword evidence="1" id="KW-0472">Membrane</keyword>
<dbReference type="AlphaFoldDB" id="A0A0C9WVD6"/>
<dbReference type="Proteomes" id="UP000054477">
    <property type="component" value="Unassembled WGS sequence"/>
</dbReference>
<feature type="transmembrane region" description="Helical" evidence="1">
    <location>
        <begin position="44"/>
        <end position="62"/>
    </location>
</feature>
<gene>
    <name evidence="2" type="ORF">K443DRAFT_475865</name>
</gene>
<keyword evidence="1" id="KW-0812">Transmembrane</keyword>
<keyword evidence="1" id="KW-1133">Transmembrane helix</keyword>
<keyword evidence="3" id="KW-1185">Reference proteome</keyword>
<feature type="transmembrane region" description="Helical" evidence="1">
    <location>
        <begin position="12"/>
        <end position="32"/>
    </location>
</feature>
<reference evidence="3" key="2">
    <citation type="submission" date="2015-01" db="EMBL/GenBank/DDBJ databases">
        <title>Evolutionary Origins and Diversification of the Mycorrhizal Mutualists.</title>
        <authorList>
            <consortium name="DOE Joint Genome Institute"/>
            <consortium name="Mycorrhizal Genomics Consortium"/>
            <person name="Kohler A."/>
            <person name="Kuo A."/>
            <person name="Nagy L.G."/>
            <person name="Floudas D."/>
            <person name="Copeland A."/>
            <person name="Barry K.W."/>
            <person name="Cichocki N."/>
            <person name="Veneault-Fourrey C."/>
            <person name="LaButti K."/>
            <person name="Lindquist E.A."/>
            <person name="Lipzen A."/>
            <person name="Lundell T."/>
            <person name="Morin E."/>
            <person name="Murat C."/>
            <person name="Riley R."/>
            <person name="Ohm R."/>
            <person name="Sun H."/>
            <person name="Tunlid A."/>
            <person name="Henrissat B."/>
            <person name="Grigoriev I.V."/>
            <person name="Hibbett D.S."/>
            <person name="Martin F."/>
        </authorList>
    </citation>
    <scope>NUCLEOTIDE SEQUENCE [LARGE SCALE GENOMIC DNA]</scope>
    <source>
        <strain evidence="3">LaAM-08-1</strain>
    </source>
</reference>
<protein>
    <submittedName>
        <fullName evidence="2">Uncharacterized protein</fullName>
    </submittedName>
</protein>
<name>A0A0C9WVD6_9AGAR</name>
<accession>A0A0C9WVD6</accession>
<organism evidence="2 3">
    <name type="scientific">Laccaria amethystina LaAM-08-1</name>
    <dbReference type="NCBI Taxonomy" id="1095629"/>
    <lineage>
        <taxon>Eukaryota</taxon>
        <taxon>Fungi</taxon>
        <taxon>Dikarya</taxon>
        <taxon>Basidiomycota</taxon>
        <taxon>Agaricomycotina</taxon>
        <taxon>Agaricomycetes</taxon>
        <taxon>Agaricomycetidae</taxon>
        <taxon>Agaricales</taxon>
        <taxon>Agaricineae</taxon>
        <taxon>Hydnangiaceae</taxon>
        <taxon>Laccaria</taxon>
    </lineage>
</organism>
<evidence type="ECO:0000256" key="1">
    <source>
        <dbReference type="SAM" id="Phobius"/>
    </source>
</evidence>